<dbReference type="Pfam" id="PF12833">
    <property type="entry name" value="HTH_18"/>
    <property type="match status" value="1"/>
</dbReference>
<dbReference type="EMBL" id="JAJNBZ010000010">
    <property type="protein sequence ID" value="MCE5170514.1"/>
    <property type="molecule type" value="Genomic_DNA"/>
</dbReference>
<evidence type="ECO:0000256" key="5">
    <source>
        <dbReference type="ARBA" id="ARBA00023015"/>
    </source>
</evidence>
<dbReference type="SUPFAM" id="SSF46689">
    <property type="entry name" value="Homeodomain-like"/>
    <property type="match status" value="2"/>
</dbReference>
<evidence type="ECO:0000313" key="11">
    <source>
        <dbReference type="EMBL" id="MCE5170514.1"/>
    </source>
</evidence>
<dbReference type="InterPro" id="IPR011006">
    <property type="entry name" value="CheY-like_superfamily"/>
</dbReference>
<organism evidence="11 12">
    <name type="scientific">Paenibacillus profundus</name>
    <dbReference type="NCBI Taxonomy" id="1173085"/>
    <lineage>
        <taxon>Bacteria</taxon>
        <taxon>Bacillati</taxon>
        <taxon>Bacillota</taxon>
        <taxon>Bacilli</taxon>
        <taxon>Bacillales</taxon>
        <taxon>Paenibacillaceae</taxon>
        <taxon>Paenibacillus</taxon>
    </lineage>
</organism>
<dbReference type="SMART" id="SM00342">
    <property type="entry name" value="HTH_ARAC"/>
    <property type="match status" value="1"/>
</dbReference>
<dbReference type="CDD" id="cd17536">
    <property type="entry name" value="REC_YesN-like"/>
    <property type="match status" value="1"/>
</dbReference>
<dbReference type="Proteomes" id="UP001199916">
    <property type="component" value="Unassembled WGS sequence"/>
</dbReference>
<dbReference type="InterPro" id="IPR020449">
    <property type="entry name" value="Tscrpt_reg_AraC-type_HTH"/>
</dbReference>
<keyword evidence="7" id="KW-0804">Transcription</keyword>
<dbReference type="InterPro" id="IPR051552">
    <property type="entry name" value="HptR"/>
</dbReference>
<dbReference type="PANTHER" id="PTHR42713:SF3">
    <property type="entry name" value="TRANSCRIPTIONAL REGULATORY PROTEIN HPTR"/>
    <property type="match status" value="1"/>
</dbReference>
<dbReference type="PRINTS" id="PR00032">
    <property type="entry name" value="HTHARAC"/>
</dbReference>
<protein>
    <submittedName>
        <fullName evidence="11">Response regulator</fullName>
    </submittedName>
</protein>
<dbReference type="PROSITE" id="PS01124">
    <property type="entry name" value="HTH_ARAC_FAMILY_2"/>
    <property type="match status" value="1"/>
</dbReference>
<comment type="caution">
    <text evidence="11">The sequence shown here is derived from an EMBL/GenBank/DDBJ whole genome shotgun (WGS) entry which is preliminary data.</text>
</comment>
<evidence type="ECO:0000259" key="10">
    <source>
        <dbReference type="PROSITE" id="PS50110"/>
    </source>
</evidence>
<dbReference type="Gene3D" id="1.10.10.60">
    <property type="entry name" value="Homeodomain-like"/>
    <property type="match status" value="2"/>
</dbReference>
<feature type="domain" description="HTH araC/xylS-type" evidence="9">
    <location>
        <begin position="468"/>
        <end position="566"/>
    </location>
</feature>
<keyword evidence="3 8" id="KW-0597">Phosphoprotein</keyword>
<evidence type="ECO:0000259" key="9">
    <source>
        <dbReference type="PROSITE" id="PS01124"/>
    </source>
</evidence>
<dbReference type="InterPro" id="IPR001789">
    <property type="entry name" value="Sig_transdc_resp-reg_receiver"/>
</dbReference>
<dbReference type="PROSITE" id="PS50110">
    <property type="entry name" value="RESPONSE_REGULATORY"/>
    <property type="match status" value="1"/>
</dbReference>
<name>A0ABS8YLS8_9BACL</name>
<keyword evidence="5" id="KW-0805">Transcription regulation</keyword>
<dbReference type="RefSeq" id="WP_233697234.1">
    <property type="nucleotide sequence ID" value="NZ_JAJNBZ010000010.1"/>
</dbReference>
<dbReference type="Pfam" id="PF00072">
    <property type="entry name" value="Response_reg"/>
    <property type="match status" value="1"/>
</dbReference>
<evidence type="ECO:0000256" key="2">
    <source>
        <dbReference type="ARBA" id="ARBA00022490"/>
    </source>
</evidence>
<keyword evidence="2" id="KW-0963">Cytoplasm</keyword>
<dbReference type="PANTHER" id="PTHR42713">
    <property type="entry name" value="HISTIDINE KINASE-RELATED"/>
    <property type="match status" value="1"/>
</dbReference>
<dbReference type="SMART" id="SM00448">
    <property type="entry name" value="REC"/>
    <property type="match status" value="1"/>
</dbReference>
<comment type="subcellular location">
    <subcellularLocation>
        <location evidence="1">Cytoplasm</location>
    </subcellularLocation>
</comment>
<evidence type="ECO:0000256" key="7">
    <source>
        <dbReference type="ARBA" id="ARBA00023163"/>
    </source>
</evidence>
<feature type="modified residue" description="4-aspartylphosphate" evidence="8">
    <location>
        <position position="54"/>
    </location>
</feature>
<evidence type="ECO:0000256" key="8">
    <source>
        <dbReference type="PROSITE-ProRule" id="PRU00169"/>
    </source>
</evidence>
<dbReference type="SUPFAM" id="SSF52172">
    <property type="entry name" value="CheY-like"/>
    <property type="match status" value="1"/>
</dbReference>
<gene>
    <name evidence="11" type="ORF">LQV63_14455</name>
</gene>
<dbReference type="InterPro" id="IPR009057">
    <property type="entry name" value="Homeodomain-like_sf"/>
</dbReference>
<proteinExistence type="predicted"/>
<reference evidence="11 12" key="1">
    <citation type="submission" date="2021-11" db="EMBL/GenBank/DDBJ databases">
        <title>Draft genome sequence of Paenibacillus profundus YoMME, a new Gram-positive bacteria with exoelectrogenic properties.</title>
        <authorList>
            <person name="Hubenova Y."/>
            <person name="Hubenova E."/>
            <person name="Manasiev Y."/>
            <person name="Peykov S."/>
            <person name="Mitov M."/>
        </authorList>
    </citation>
    <scope>NUCLEOTIDE SEQUENCE [LARGE SCALE GENOMIC DNA]</scope>
    <source>
        <strain evidence="11 12">YoMME</strain>
    </source>
</reference>
<evidence type="ECO:0000313" key="12">
    <source>
        <dbReference type="Proteomes" id="UP001199916"/>
    </source>
</evidence>
<keyword evidence="4" id="KW-0902">Two-component regulatory system</keyword>
<evidence type="ECO:0000256" key="6">
    <source>
        <dbReference type="ARBA" id="ARBA00023125"/>
    </source>
</evidence>
<accession>A0ABS8YLS8</accession>
<evidence type="ECO:0000256" key="4">
    <source>
        <dbReference type="ARBA" id="ARBA00023012"/>
    </source>
</evidence>
<sequence length="567" mass="62928">MKLLIVDDEVIIRTGLAQVITWHDLGFEVLPPCASAEEAMEAISADKPHLVLTDIRMTGADGLTLAAYIREVSPDTEMIVLTGYDDFRYAQRALREGVCDYLLKTSRPDDIMRAAIRAKERIVEKLERSKSMSKIEATYREQLLHKLLHEPLSEAECRMLVDTLLLADRTHSSTRKVVFDVACIQAEGWGEAQEKLLLFAVGNMLTEMVAGLALREESRLLVLRLTEGTAISSDSWDYELALIERKLKCRLFAGIGRLVTAPVEVRDSCRTAKEAYAYHWFKGNKRMLTWQEAASRAGRPSICTAQDEAELIRCLKSGEPEELRRFVHEQVQRLIDEPEATPASIQSYGQSLLIAARRWLERCAEVSAPAQAGGLQPADSGCCAQDGGVACASWSASRHAQARAFGLASEPASSAGADCAAVGRPAPDLASPRTAAPEQWERALFIALQEAMQYFRDVIADSSASVVTRAMNYIREKADGSLTLQHVARVVGVHPNHLSDRFKQETGINYIEYVTQARMAQACRYFQDGSAKVSAVAQLVGYEDLKYFSQLFKKHIGCTPSEYRDKC</sequence>
<keyword evidence="12" id="KW-1185">Reference proteome</keyword>
<feature type="domain" description="Response regulatory" evidence="10">
    <location>
        <begin position="2"/>
        <end position="119"/>
    </location>
</feature>
<dbReference type="InterPro" id="IPR018060">
    <property type="entry name" value="HTH_AraC"/>
</dbReference>
<dbReference type="Gene3D" id="3.40.50.2300">
    <property type="match status" value="1"/>
</dbReference>
<evidence type="ECO:0000256" key="1">
    <source>
        <dbReference type="ARBA" id="ARBA00004496"/>
    </source>
</evidence>
<evidence type="ECO:0000256" key="3">
    <source>
        <dbReference type="ARBA" id="ARBA00022553"/>
    </source>
</evidence>
<keyword evidence="6" id="KW-0238">DNA-binding</keyword>